<dbReference type="Pfam" id="PF00512">
    <property type="entry name" value="HisKA"/>
    <property type="match status" value="1"/>
</dbReference>
<proteinExistence type="predicted"/>
<evidence type="ECO:0000313" key="8">
    <source>
        <dbReference type="EMBL" id="ABS62978.1"/>
    </source>
</evidence>
<dbReference type="PRINTS" id="PR00344">
    <property type="entry name" value="BCTRLSENSOR"/>
</dbReference>
<dbReference type="eggNOG" id="COG2205">
    <property type="taxonomic scope" value="Bacteria"/>
</dbReference>
<keyword evidence="6" id="KW-0902">Two-component regulatory system</keyword>
<dbReference type="InterPro" id="IPR036097">
    <property type="entry name" value="HisK_dim/P_sf"/>
</dbReference>
<dbReference type="OrthoDB" id="9813151at2"/>
<sequence length="288" mass="30934">MFGHKASRGRRKSLLAGYSTNLGELMSRQRSEVALRSAKIEADMASRTKSEFLANMSHELRTPLNAIIGFSEFIQHIAASGKPSEKTGEYATHIAGAGRHLLNIISDILDIAKIESGTFSLATEPYDVRELVDACIVLIEPRIREKKQVLEIKADPSLPEVPVDARRIKQVLINLLSNAHKFTGEGGRIVLVATQTPDGGVTIAVADTGIGMTKEQISHALTPFGQVQASYARGHEGTGLGLPIAAALTTLHGGEFQIFSEPGKGTTVFFTLPPAAPARPQHVQDQGL</sequence>
<evidence type="ECO:0000256" key="3">
    <source>
        <dbReference type="ARBA" id="ARBA00022553"/>
    </source>
</evidence>
<evidence type="ECO:0000256" key="4">
    <source>
        <dbReference type="ARBA" id="ARBA00022679"/>
    </source>
</evidence>
<dbReference type="PROSITE" id="PS50109">
    <property type="entry name" value="HIS_KIN"/>
    <property type="match status" value="1"/>
</dbReference>
<reference evidence="8 9" key="1">
    <citation type="journal article" date="2011" name="Stand. Genomic Sci.">
        <title>Complete genome sequence of Parvibaculum lavamentivorans type strain (DS-1(T)).</title>
        <authorList>
            <person name="Schleheck D."/>
            <person name="Weiss M."/>
            <person name="Pitluck S."/>
            <person name="Bruce D."/>
            <person name="Land M.L."/>
            <person name="Han S."/>
            <person name="Saunders E."/>
            <person name="Tapia R."/>
            <person name="Detter C."/>
            <person name="Brettin T."/>
            <person name="Han J."/>
            <person name="Woyke T."/>
            <person name="Goodwin L."/>
            <person name="Pennacchio L."/>
            <person name="Nolan M."/>
            <person name="Cook A.M."/>
            <person name="Kjelleberg S."/>
            <person name="Thomas T."/>
        </authorList>
    </citation>
    <scope>NUCLEOTIDE SEQUENCE [LARGE SCALE GENOMIC DNA]</scope>
    <source>
        <strain evidence="9">DS-1 / DSM 13023 / NCIMB 13966</strain>
    </source>
</reference>
<dbReference type="CDD" id="cd00082">
    <property type="entry name" value="HisKA"/>
    <property type="match status" value="1"/>
</dbReference>
<dbReference type="InterPro" id="IPR050736">
    <property type="entry name" value="Sensor_HK_Regulatory"/>
</dbReference>
<dbReference type="Proteomes" id="UP000006377">
    <property type="component" value="Chromosome"/>
</dbReference>
<dbReference type="PANTHER" id="PTHR43711">
    <property type="entry name" value="TWO-COMPONENT HISTIDINE KINASE"/>
    <property type="match status" value="1"/>
</dbReference>
<dbReference type="Pfam" id="PF02518">
    <property type="entry name" value="HATPase_c"/>
    <property type="match status" value="1"/>
</dbReference>
<dbReference type="SUPFAM" id="SSF47384">
    <property type="entry name" value="Homodimeric domain of signal transducing histidine kinase"/>
    <property type="match status" value="1"/>
</dbReference>
<dbReference type="KEGG" id="pla:Plav_1358"/>
<keyword evidence="4" id="KW-0808">Transferase</keyword>
<dbReference type="Gene3D" id="1.10.287.130">
    <property type="match status" value="1"/>
</dbReference>
<evidence type="ECO:0000256" key="5">
    <source>
        <dbReference type="ARBA" id="ARBA00022777"/>
    </source>
</evidence>
<evidence type="ECO:0000313" key="9">
    <source>
        <dbReference type="Proteomes" id="UP000006377"/>
    </source>
</evidence>
<keyword evidence="5 8" id="KW-0418">Kinase</keyword>
<dbReference type="HOGENOM" id="CLU_000445_89_3_5"/>
<name>A7HSU5_PARL1</name>
<feature type="domain" description="Histidine kinase" evidence="7">
    <location>
        <begin position="55"/>
        <end position="276"/>
    </location>
</feature>
<accession>A7HSU5</accession>
<dbReference type="SMART" id="SM00387">
    <property type="entry name" value="HATPase_c"/>
    <property type="match status" value="1"/>
</dbReference>
<dbReference type="Gene3D" id="3.30.565.10">
    <property type="entry name" value="Histidine kinase-like ATPase, C-terminal domain"/>
    <property type="match status" value="1"/>
</dbReference>
<dbReference type="SMART" id="SM00388">
    <property type="entry name" value="HisKA"/>
    <property type="match status" value="1"/>
</dbReference>
<dbReference type="InterPro" id="IPR003661">
    <property type="entry name" value="HisK_dim/P_dom"/>
</dbReference>
<protein>
    <recommendedName>
        <fullName evidence="2">histidine kinase</fullName>
        <ecNumber evidence="2">2.7.13.3</ecNumber>
    </recommendedName>
</protein>
<dbReference type="InterPro" id="IPR003594">
    <property type="entry name" value="HATPase_dom"/>
</dbReference>
<dbReference type="AlphaFoldDB" id="A7HSU5"/>
<gene>
    <name evidence="8" type="ordered locus">Plav_1358</name>
</gene>
<dbReference type="EMBL" id="CP000774">
    <property type="protein sequence ID" value="ABS62978.1"/>
    <property type="molecule type" value="Genomic_DNA"/>
</dbReference>
<evidence type="ECO:0000259" key="7">
    <source>
        <dbReference type="PROSITE" id="PS50109"/>
    </source>
</evidence>
<dbReference type="InterPro" id="IPR004358">
    <property type="entry name" value="Sig_transdc_His_kin-like_C"/>
</dbReference>
<evidence type="ECO:0000256" key="1">
    <source>
        <dbReference type="ARBA" id="ARBA00000085"/>
    </source>
</evidence>
<evidence type="ECO:0000256" key="2">
    <source>
        <dbReference type="ARBA" id="ARBA00012438"/>
    </source>
</evidence>
<keyword evidence="3" id="KW-0597">Phosphoprotein</keyword>
<dbReference type="EC" id="2.7.13.3" evidence="2"/>
<comment type="catalytic activity">
    <reaction evidence="1">
        <text>ATP + protein L-histidine = ADP + protein N-phospho-L-histidine.</text>
        <dbReference type="EC" id="2.7.13.3"/>
    </reaction>
</comment>
<organism evidence="8 9">
    <name type="scientific">Parvibaculum lavamentivorans (strain DS-1 / DSM 13023 / NCIMB 13966)</name>
    <dbReference type="NCBI Taxonomy" id="402881"/>
    <lineage>
        <taxon>Bacteria</taxon>
        <taxon>Pseudomonadati</taxon>
        <taxon>Pseudomonadota</taxon>
        <taxon>Alphaproteobacteria</taxon>
        <taxon>Hyphomicrobiales</taxon>
        <taxon>Parvibaculaceae</taxon>
        <taxon>Parvibaculum</taxon>
    </lineage>
</organism>
<evidence type="ECO:0000256" key="6">
    <source>
        <dbReference type="ARBA" id="ARBA00023012"/>
    </source>
</evidence>
<dbReference type="GO" id="GO:0000155">
    <property type="term" value="F:phosphorelay sensor kinase activity"/>
    <property type="evidence" value="ECO:0007669"/>
    <property type="project" value="InterPro"/>
</dbReference>
<dbReference type="InterPro" id="IPR036890">
    <property type="entry name" value="HATPase_C_sf"/>
</dbReference>
<keyword evidence="9" id="KW-1185">Reference proteome</keyword>
<dbReference type="RefSeq" id="WP_012110253.1">
    <property type="nucleotide sequence ID" value="NC_009719.1"/>
</dbReference>
<dbReference type="InterPro" id="IPR005467">
    <property type="entry name" value="His_kinase_dom"/>
</dbReference>
<dbReference type="SUPFAM" id="SSF55874">
    <property type="entry name" value="ATPase domain of HSP90 chaperone/DNA topoisomerase II/histidine kinase"/>
    <property type="match status" value="1"/>
</dbReference>
<dbReference type="PANTHER" id="PTHR43711:SF1">
    <property type="entry name" value="HISTIDINE KINASE 1"/>
    <property type="match status" value="1"/>
</dbReference>
<dbReference type="STRING" id="402881.Plav_1358"/>